<feature type="transmembrane region" description="Helical" evidence="4">
    <location>
        <begin position="217"/>
        <end position="237"/>
    </location>
</feature>
<evidence type="ECO:0000256" key="4">
    <source>
        <dbReference type="SAM" id="Phobius"/>
    </source>
</evidence>
<dbReference type="AlphaFoldDB" id="A0A8H7VQV1"/>
<evidence type="ECO:0000256" key="3">
    <source>
        <dbReference type="SAM" id="MobiDB-lite"/>
    </source>
</evidence>
<feature type="compositionally biased region" description="Polar residues" evidence="3">
    <location>
        <begin position="1"/>
        <end position="16"/>
    </location>
</feature>
<feature type="transmembrane region" description="Helical" evidence="4">
    <location>
        <begin position="64"/>
        <end position="85"/>
    </location>
</feature>
<keyword evidence="4" id="KW-1133">Transmembrane helix</keyword>
<dbReference type="InterPro" id="IPR011701">
    <property type="entry name" value="MFS"/>
</dbReference>
<keyword evidence="4" id="KW-0812">Transmembrane</keyword>
<feature type="transmembrane region" description="Helical" evidence="4">
    <location>
        <begin position="398"/>
        <end position="423"/>
    </location>
</feature>
<dbReference type="GO" id="GO:0016020">
    <property type="term" value="C:membrane"/>
    <property type="evidence" value="ECO:0007669"/>
    <property type="project" value="UniProtKB-SubCell"/>
</dbReference>
<evidence type="ECO:0000259" key="5">
    <source>
        <dbReference type="PROSITE" id="PS50850"/>
    </source>
</evidence>
<dbReference type="InterPro" id="IPR050327">
    <property type="entry name" value="Proton-linked_MCT"/>
</dbReference>
<evidence type="ECO:0000256" key="2">
    <source>
        <dbReference type="ARBA" id="ARBA00006727"/>
    </source>
</evidence>
<keyword evidence="4" id="KW-0472">Membrane</keyword>
<feature type="transmembrane region" description="Helical" evidence="4">
    <location>
        <begin position="129"/>
        <end position="147"/>
    </location>
</feature>
<feature type="transmembrane region" description="Helical" evidence="4">
    <location>
        <begin position="97"/>
        <end position="117"/>
    </location>
</feature>
<feature type="transmembrane region" description="Helical" evidence="4">
    <location>
        <begin position="341"/>
        <end position="362"/>
    </location>
</feature>
<evidence type="ECO:0000313" key="6">
    <source>
        <dbReference type="EMBL" id="KAG2228007.1"/>
    </source>
</evidence>
<dbReference type="Proteomes" id="UP000646827">
    <property type="component" value="Unassembled WGS sequence"/>
</dbReference>
<comment type="caution">
    <text evidence="6">The sequence shown here is derived from an EMBL/GenBank/DDBJ whole genome shotgun (WGS) entry which is preliminary data.</text>
</comment>
<reference evidence="6 7" key="1">
    <citation type="submission" date="2020-12" db="EMBL/GenBank/DDBJ databases">
        <title>Metabolic potential, ecology and presence of endohyphal bacteria is reflected in genomic diversity of Mucoromycotina.</title>
        <authorList>
            <person name="Muszewska A."/>
            <person name="Okrasinska A."/>
            <person name="Steczkiewicz K."/>
            <person name="Drgas O."/>
            <person name="Orlowska M."/>
            <person name="Perlinska-Lenart U."/>
            <person name="Aleksandrzak-Piekarczyk T."/>
            <person name="Szatraj K."/>
            <person name="Zielenkiewicz U."/>
            <person name="Pilsyk S."/>
            <person name="Malc E."/>
            <person name="Mieczkowski P."/>
            <person name="Kruszewska J.S."/>
            <person name="Biernat P."/>
            <person name="Pawlowska J."/>
        </authorList>
    </citation>
    <scope>NUCLEOTIDE SEQUENCE [LARGE SCALE GENOMIC DNA]</scope>
    <source>
        <strain evidence="6 7">CBS 142.35</strain>
    </source>
</reference>
<name>A0A8H7VQV1_9FUNG</name>
<dbReference type="PROSITE" id="PS50850">
    <property type="entry name" value="MFS"/>
    <property type="match status" value="1"/>
</dbReference>
<dbReference type="InterPro" id="IPR020846">
    <property type="entry name" value="MFS_dom"/>
</dbReference>
<sequence>MSAITTAKENDPCQSTDTHRPATVHSPESFGSSVTTAAETDVDEKPKWGKNDAYDNGPDGGYGWFVLIGAFMAQFTAFGVMQAHYEQVFQNVPNAQLQLSFAGTFMELFVDLMAPVFQLLSSRFGIRPVLILGSLISVLGLELAGFTTQIWHLYLTQGVMFGAGASLLYVAAMSVPAQWFNKRRGLGLSLVSSGAGVGGVVLPFLVTEMNKKLDSAWTYRILGFVCLAGNVITCLLVKEKYPRTKKLKTAEDGEEDPSTPPTKLSETFDFSILKDVNYLIWVISTMVSVMGYFVPFFFLPSYAAHLGYPPSDSTSLTAVMAGCTCIGRIAVGYISDRIGRMNALIICHIISSLAAFLIWTFADTYGTLMAFATVFGLVCSSYFALMSPITATIVGIDLFPTGLSVLLLTNMIPVFGPSIASAIETSVVAYSEPYFSYKMFTGVTFLIGAFILIFLKLKMTKSLFSKI</sequence>
<dbReference type="PANTHER" id="PTHR11360">
    <property type="entry name" value="MONOCARBOXYLATE TRANSPORTER"/>
    <property type="match status" value="1"/>
</dbReference>
<feature type="transmembrane region" description="Helical" evidence="4">
    <location>
        <begin position="368"/>
        <end position="386"/>
    </location>
</feature>
<comment type="subcellular location">
    <subcellularLocation>
        <location evidence="1">Membrane</location>
        <topology evidence="1">Multi-pass membrane protein</topology>
    </subcellularLocation>
</comment>
<gene>
    <name evidence="6" type="ORF">INT45_012031</name>
</gene>
<feature type="transmembrane region" description="Helical" evidence="4">
    <location>
        <begin position="153"/>
        <end position="173"/>
    </location>
</feature>
<dbReference type="OrthoDB" id="6499973at2759"/>
<feature type="transmembrane region" description="Helical" evidence="4">
    <location>
        <begin position="278"/>
        <end position="303"/>
    </location>
</feature>
<dbReference type="Gene3D" id="1.20.1250.20">
    <property type="entry name" value="MFS general substrate transporter like domains"/>
    <property type="match status" value="2"/>
</dbReference>
<proteinExistence type="inferred from homology"/>
<dbReference type="SUPFAM" id="SSF103473">
    <property type="entry name" value="MFS general substrate transporter"/>
    <property type="match status" value="1"/>
</dbReference>
<feature type="domain" description="Major facilitator superfamily (MFS) profile" evidence="5">
    <location>
        <begin position="62"/>
        <end position="460"/>
    </location>
</feature>
<keyword evidence="7" id="KW-1185">Reference proteome</keyword>
<comment type="similarity">
    <text evidence="2">Belongs to the major facilitator superfamily. Monocarboxylate porter (TC 2.A.1.13) family.</text>
</comment>
<feature type="compositionally biased region" description="Polar residues" evidence="3">
    <location>
        <begin position="29"/>
        <end position="38"/>
    </location>
</feature>
<feature type="transmembrane region" description="Helical" evidence="4">
    <location>
        <begin position="185"/>
        <end position="205"/>
    </location>
</feature>
<accession>A0A8H7VQV1</accession>
<dbReference type="GO" id="GO:0022857">
    <property type="term" value="F:transmembrane transporter activity"/>
    <property type="evidence" value="ECO:0007669"/>
    <property type="project" value="InterPro"/>
</dbReference>
<feature type="transmembrane region" description="Helical" evidence="4">
    <location>
        <begin position="435"/>
        <end position="457"/>
    </location>
</feature>
<protein>
    <recommendedName>
        <fullName evidence="5">Major facilitator superfamily (MFS) profile domain-containing protein</fullName>
    </recommendedName>
</protein>
<organism evidence="6 7">
    <name type="scientific">Circinella minor</name>
    <dbReference type="NCBI Taxonomy" id="1195481"/>
    <lineage>
        <taxon>Eukaryota</taxon>
        <taxon>Fungi</taxon>
        <taxon>Fungi incertae sedis</taxon>
        <taxon>Mucoromycota</taxon>
        <taxon>Mucoromycotina</taxon>
        <taxon>Mucoromycetes</taxon>
        <taxon>Mucorales</taxon>
        <taxon>Lichtheimiaceae</taxon>
        <taxon>Circinella</taxon>
    </lineage>
</organism>
<dbReference type="EMBL" id="JAEPRB010000003">
    <property type="protein sequence ID" value="KAG2228007.1"/>
    <property type="molecule type" value="Genomic_DNA"/>
</dbReference>
<dbReference type="Pfam" id="PF07690">
    <property type="entry name" value="MFS_1"/>
    <property type="match status" value="1"/>
</dbReference>
<evidence type="ECO:0000313" key="7">
    <source>
        <dbReference type="Proteomes" id="UP000646827"/>
    </source>
</evidence>
<dbReference type="PANTHER" id="PTHR11360:SF284">
    <property type="entry name" value="EG:103B4.3 PROTEIN-RELATED"/>
    <property type="match status" value="1"/>
</dbReference>
<evidence type="ECO:0000256" key="1">
    <source>
        <dbReference type="ARBA" id="ARBA00004141"/>
    </source>
</evidence>
<dbReference type="InterPro" id="IPR036259">
    <property type="entry name" value="MFS_trans_sf"/>
</dbReference>
<feature type="transmembrane region" description="Helical" evidence="4">
    <location>
        <begin position="315"/>
        <end position="334"/>
    </location>
</feature>
<feature type="compositionally biased region" description="Basic and acidic residues" evidence="3">
    <location>
        <begin position="43"/>
        <end position="53"/>
    </location>
</feature>
<feature type="region of interest" description="Disordered" evidence="3">
    <location>
        <begin position="1"/>
        <end position="53"/>
    </location>
</feature>